<evidence type="ECO:0000313" key="4">
    <source>
        <dbReference type="Proteomes" id="UP000799757"/>
    </source>
</evidence>
<gene>
    <name evidence="3" type="ORF">K505DRAFT_333890</name>
</gene>
<keyword evidence="4" id="KW-1185">Reference proteome</keyword>
<evidence type="ECO:0000256" key="1">
    <source>
        <dbReference type="ARBA" id="ARBA00022729"/>
    </source>
</evidence>
<accession>A0A6A6XP62</accession>
<proteinExistence type="predicted"/>
<evidence type="ECO:0000313" key="3">
    <source>
        <dbReference type="EMBL" id="KAF2797933.1"/>
    </source>
</evidence>
<dbReference type="AlphaFoldDB" id="A0A6A6XP62"/>
<dbReference type="SUPFAM" id="SSF50685">
    <property type="entry name" value="Barwin-like endoglucanases"/>
    <property type="match status" value="1"/>
</dbReference>
<feature type="chain" id="PRO_5025623908" description="RlpA-like protein double-psi beta-barrel domain-containing protein" evidence="2">
    <location>
        <begin position="19"/>
        <end position="277"/>
    </location>
</feature>
<dbReference type="Proteomes" id="UP000799757">
    <property type="component" value="Unassembled WGS sequence"/>
</dbReference>
<dbReference type="PANTHER" id="PTHR31836">
    <property type="match status" value="1"/>
</dbReference>
<dbReference type="Gene3D" id="2.40.40.10">
    <property type="entry name" value="RlpA-like domain"/>
    <property type="match status" value="1"/>
</dbReference>
<dbReference type="InterPro" id="IPR036908">
    <property type="entry name" value="RlpA-like_sf"/>
</dbReference>
<evidence type="ECO:0008006" key="5">
    <source>
        <dbReference type="Google" id="ProtNLM"/>
    </source>
</evidence>
<keyword evidence="1 2" id="KW-0732">Signal</keyword>
<dbReference type="OrthoDB" id="406505at2759"/>
<sequence>MKTSNVLATVFFGAMAAAAPFDKRALVTKTELVVETVVVYTTVYGDDVPVAPATTTPGLFFEQPASSEVVPTSTAAYTPPVVEAPASSAPASSAPAPASSSVFTPAPAPTSIYTPPVVEAPSSVFTPAPEPSSVYTPPAPSSTYVAPAPVSSAAVEAAQPSSAPAATGEKMHGDITIYDNTGSAGACGKPLYDTDMIVALAQPTWGQSTYDVQTGESTNPWCGQKIAISYKDTTIKATIMDLCPGCVGQDIDLSLAAWKALTGLDEKTRLQADWWKI</sequence>
<name>A0A6A6XP62_9PLEO</name>
<dbReference type="CDD" id="cd22191">
    <property type="entry name" value="DPBB_RlpA_EXP_N-like"/>
    <property type="match status" value="1"/>
</dbReference>
<reference evidence="3" key="1">
    <citation type="journal article" date="2020" name="Stud. Mycol.">
        <title>101 Dothideomycetes genomes: a test case for predicting lifestyles and emergence of pathogens.</title>
        <authorList>
            <person name="Haridas S."/>
            <person name="Albert R."/>
            <person name="Binder M."/>
            <person name="Bloem J."/>
            <person name="Labutti K."/>
            <person name="Salamov A."/>
            <person name="Andreopoulos B."/>
            <person name="Baker S."/>
            <person name="Barry K."/>
            <person name="Bills G."/>
            <person name="Bluhm B."/>
            <person name="Cannon C."/>
            <person name="Castanera R."/>
            <person name="Culley D."/>
            <person name="Daum C."/>
            <person name="Ezra D."/>
            <person name="Gonzalez J."/>
            <person name="Henrissat B."/>
            <person name="Kuo A."/>
            <person name="Liang C."/>
            <person name="Lipzen A."/>
            <person name="Lutzoni F."/>
            <person name="Magnuson J."/>
            <person name="Mondo S."/>
            <person name="Nolan M."/>
            <person name="Ohm R."/>
            <person name="Pangilinan J."/>
            <person name="Park H.-J."/>
            <person name="Ramirez L."/>
            <person name="Alfaro M."/>
            <person name="Sun H."/>
            <person name="Tritt A."/>
            <person name="Yoshinaga Y."/>
            <person name="Zwiers L.-H."/>
            <person name="Turgeon B."/>
            <person name="Goodwin S."/>
            <person name="Spatafora J."/>
            <person name="Crous P."/>
            <person name="Grigoriev I."/>
        </authorList>
    </citation>
    <scope>NUCLEOTIDE SEQUENCE</scope>
    <source>
        <strain evidence="3">CBS 109.77</strain>
    </source>
</reference>
<protein>
    <recommendedName>
        <fullName evidence="5">RlpA-like protein double-psi beta-barrel domain-containing protein</fullName>
    </recommendedName>
</protein>
<dbReference type="EMBL" id="MU001795">
    <property type="protein sequence ID" value="KAF2797933.1"/>
    <property type="molecule type" value="Genomic_DNA"/>
</dbReference>
<dbReference type="PANTHER" id="PTHR31836:SF28">
    <property type="entry name" value="SRCR DOMAIN-CONTAINING PROTEIN-RELATED"/>
    <property type="match status" value="1"/>
</dbReference>
<dbReference type="InterPro" id="IPR051477">
    <property type="entry name" value="Expansin_CellWall"/>
</dbReference>
<feature type="signal peptide" evidence="2">
    <location>
        <begin position="1"/>
        <end position="18"/>
    </location>
</feature>
<organism evidence="3 4">
    <name type="scientific">Melanomma pulvis-pyrius CBS 109.77</name>
    <dbReference type="NCBI Taxonomy" id="1314802"/>
    <lineage>
        <taxon>Eukaryota</taxon>
        <taxon>Fungi</taxon>
        <taxon>Dikarya</taxon>
        <taxon>Ascomycota</taxon>
        <taxon>Pezizomycotina</taxon>
        <taxon>Dothideomycetes</taxon>
        <taxon>Pleosporomycetidae</taxon>
        <taxon>Pleosporales</taxon>
        <taxon>Melanommataceae</taxon>
        <taxon>Melanomma</taxon>
    </lineage>
</organism>
<evidence type="ECO:0000256" key="2">
    <source>
        <dbReference type="SAM" id="SignalP"/>
    </source>
</evidence>